<sequence length="164" mass="17804">MHPTPPAQRVTALLFRRLPARLDTIPADGETATWRRPMRSAHAEMSFDTDPRRVEAARRVTAAVVGRAGVRDRDVVGTVQLLVSEIVTNAIVHGNTNSVSFQLTCDAAGDVLIEVDDHSSGGPEVREAGPDDEGGRGMQLVSFFARDWGRKGSCTWCTFTARSS</sequence>
<keyword evidence="1" id="KW-0808">Transferase</keyword>
<evidence type="ECO:0000313" key="4">
    <source>
        <dbReference type="Proteomes" id="UP001432209"/>
    </source>
</evidence>
<dbReference type="PANTHER" id="PTHR35526">
    <property type="entry name" value="ANTI-SIGMA-F FACTOR RSBW-RELATED"/>
    <property type="match status" value="1"/>
</dbReference>
<dbReference type="SUPFAM" id="SSF55874">
    <property type="entry name" value="ATPase domain of HSP90 chaperone/DNA topoisomerase II/histidine kinase"/>
    <property type="match status" value="1"/>
</dbReference>
<dbReference type="Pfam" id="PF13581">
    <property type="entry name" value="HATPase_c_2"/>
    <property type="match status" value="1"/>
</dbReference>
<proteinExistence type="predicted"/>
<dbReference type="InterPro" id="IPR036890">
    <property type="entry name" value="HATPase_C_sf"/>
</dbReference>
<protein>
    <submittedName>
        <fullName evidence="3">ATP-binding protein</fullName>
    </submittedName>
</protein>
<accession>A0ABZ2AAH7</accession>
<dbReference type="EMBL" id="CP109495">
    <property type="protein sequence ID" value="WUX55661.1"/>
    <property type="molecule type" value="Genomic_DNA"/>
</dbReference>
<keyword evidence="4" id="KW-1185">Reference proteome</keyword>
<reference evidence="3" key="1">
    <citation type="submission" date="2022-10" db="EMBL/GenBank/DDBJ databases">
        <title>The complete genomes of actinobacterial strains from the NBC collection.</title>
        <authorList>
            <person name="Joergensen T.S."/>
            <person name="Alvarez Arevalo M."/>
            <person name="Sterndorff E.B."/>
            <person name="Faurdal D."/>
            <person name="Vuksanovic O."/>
            <person name="Mourched A.-S."/>
            <person name="Charusanti P."/>
            <person name="Shaw S."/>
            <person name="Blin K."/>
            <person name="Weber T."/>
        </authorList>
    </citation>
    <scope>NUCLEOTIDE SEQUENCE</scope>
    <source>
        <strain evidence="3">NBC_01432</strain>
    </source>
</reference>
<dbReference type="RefSeq" id="WP_329079682.1">
    <property type="nucleotide sequence ID" value="NZ_CP109495.1"/>
</dbReference>
<organism evidence="3 4">
    <name type="scientific">Streptomyces niveus</name>
    <name type="common">Streptomyces spheroides</name>
    <dbReference type="NCBI Taxonomy" id="193462"/>
    <lineage>
        <taxon>Bacteria</taxon>
        <taxon>Bacillati</taxon>
        <taxon>Actinomycetota</taxon>
        <taxon>Actinomycetes</taxon>
        <taxon>Kitasatosporales</taxon>
        <taxon>Streptomycetaceae</taxon>
        <taxon>Streptomyces</taxon>
    </lineage>
</organism>
<keyword evidence="3" id="KW-0067">ATP-binding</keyword>
<dbReference type="PANTHER" id="PTHR35526:SF3">
    <property type="entry name" value="ANTI-SIGMA-F FACTOR RSBW"/>
    <property type="match status" value="1"/>
</dbReference>
<dbReference type="GO" id="GO:0005524">
    <property type="term" value="F:ATP binding"/>
    <property type="evidence" value="ECO:0007669"/>
    <property type="project" value="UniProtKB-KW"/>
</dbReference>
<gene>
    <name evidence="3" type="ORF">OG442_31370</name>
</gene>
<dbReference type="CDD" id="cd16936">
    <property type="entry name" value="HATPase_RsbW-like"/>
    <property type="match status" value="1"/>
</dbReference>
<feature type="domain" description="Histidine kinase/HSP90-like ATPase" evidence="2">
    <location>
        <begin position="48"/>
        <end position="148"/>
    </location>
</feature>
<dbReference type="InterPro" id="IPR050267">
    <property type="entry name" value="Anti-sigma-factor_SerPK"/>
</dbReference>
<keyword evidence="3" id="KW-0547">Nucleotide-binding</keyword>
<dbReference type="InterPro" id="IPR003594">
    <property type="entry name" value="HATPase_dom"/>
</dbReference>
<dbReference type="Proteomes" id="UP001432209">
    <property type="component" value="Chromosome"/>
</dbReference>
<name>A0ABZ2AAH7_STRNV</name>
<evidence type="ECO:0000259" key="2">
    <source>
        <dbReference type="Pfam" id="PF13581"/>
    </source>
</evidence>
<keyword evidence="1" id="KW-0723">Serine/threonine-protein kinase</keyword>
<keyword evidence="1" id="KW-0418">Kinase</keyword>
<dbReference type="Gene3D" id="3.30.565.10">
    <property type="entry name" value="Histidine kinase-like ATPase, C-terminal domain"/>
    <property type="match status" value="1"/>
</dbReference>
<evidence type="ECO:0000256" key="1">
    <source>
        <dbReference type="ARBA" id="ARBA00022527"/>
    </source>
</evidence>
<evidence type="ECO:0000313" key="3">
    <source>
        <dbReference type="EMBL" id="WUX55661.1"/>
    </source>
</evidence>